<protein>
    <submittedName>
        <fullName evidence="1">Uncharacterized protein</fullName>
    </submittedName>
</protein>
<reference evidence="2" key="1">
    <citation type="submission" date="2022-10" db="EMBL/GenBank/DDBJ databases">
        <title>Genome assembly of Pristionchus species.</title>
        <authorList>
            <person name="Yoshida K."/>
            <person name="Sommer R.J."/>
        </authorList>
    </citation>
    <scope>NUCLEOTIDE SEQUENCE [LARGE SCALE GENOMIC DNA]</scope>
    <source>
        <strain evidence="2">RS5460</strain>
    </source>
</reference>
<dbReference type="AlphaFoldDB" id="A0AAN4ZD63"/>
<proteinExistence type="predicted"/>
<evidence type="ECO:0000313" key="1">
    <source>
        <dbReference type="EMBL" id="GMR38641.1"/>
    </source>
</evidence>
<sequence length="155" mass="17540">QILREQLDNEDVHCGAMCSQLRNGKKCVYRMGEDPEKDGVLIDASKDDLHVRMVFKCIHRGKALFTKVRKNLDRPFARKLSPKIIVIELPLSNSVVWPHANDSSSLAYFATGMKLRVLDLDTLEFLPDLSFGEYADGKAMVRREVYSLKAVIDGT</sequence>
<dbReference type="Proteomes" id="UP001328107">
    <property type="component" value="Unassembled WGS sequence"/>
</dbReference>
<keyword evidence="2" id="KW-1185">Reference proteome</keyword>
<comment type="caution">
    <text evidence="1">The sequence shown here is derived from an EMBL/GenBank/DDBJ whole genome shotgun (WGS) entry which is preliminary data.</text>
</comment>
<organism evidence="1 2">
    <name type="scientific">Pristionchus mayeri</name>
    <dbReference type="NCBI Taxonomy" id="1317129"/>
    <lineage>
        <taxon>Eukaryota</taxon>
        <taxon>Metazoa</taxon>
        <taxon>Ecdysozoa</taxon>
        <taxon>Nematoda</taxon>
        <taxon>Chromadorea</taxon>
        <taxon>Rhabditida</taxon>
        <taxon>Rhabditina</taxon>
        <taxon>Diplogasteromorpha</taxon>
        <taxon>Diplogasteroidea</taxon>
        <taxon>Neodiplogasteridae</taxon>
        <taxon>Pristionchus</taxon>
    </lineage>
</organism>
<name>A0AAN4ZD63_9BILA</name>
<evidence type="ECO:0000313" key="2">
    <source>
        <dbReference type="Proteomes" id="UP001328107"/>
    </source>
</evidence>
<feature type="non-terminal residue" evidence="1">
    <location>
        <position position="1"/>
    </location>
</feature>
<feature type="non-terminal residue" evidence="1">
    <location>
        <position position="155"/>
    </location>
</feature>
<gene>
    <name evidence="1" type="ORF">PMAYCL1PPCAC_08836</name>
</gene>
<accession>A0AAN4ZD63</accession>
<dbReference type="EMBL" id="BTRK01000002">
    <property type="protein sequence ID" value="GMR38641.1"/>
    <property type="molecule type" value="Genomic_DNA"/>
</dbReference>